<evidence type="ECO:0000313" key="1">
    <source>
        <dbReference type="Proteomes" id="UP000887579"/>
    </source>
</evidence>
<reference evidence="2" key="1">
    <citation type="submission" date="2022-11" db="UniProtKB">
        <authorList>
            <consortium name="WormBaseParasite"/>
        </authorList>
    </citation>
    <scope>IDENTIFICATION</scope>
</reference>
<dbReference type="Proteomes" id="UP000887579">
    <property type="component" value="Unplaced"/>
</dbReference>
<protein>
    <submittedName>
        <fullName evidence="2">Uncharacterized protein</fullName>
    </submittedName>
</protein>
<accession>A0AC34GGG9</accession>
<name>A0AC34GGG9_9BILA</name>
<organism evidence="1 2">
    <name type="scientific">Panagrolaimus sp. ES5</name>
    <dbReference type="NCBI Taxonomy" id="591445"/>
    <lineage>
        <taxon>Eukaryota</taxon>
        <taxon>Metazoa</taxon>
        <taxon>Ecdysozoa</taxon>
        <taxon>Nematoda</taxon>
        <taxon>Chromadorea</taxon>
        <taxon>Rhabditida</taxon>
        <taxon>Tylenchina</taxon>
        <taxon>Panagrolaimomorpha</taxon>
        <taxon>Panagrolaimoidea</taxon>
        <taxon>Panagrolaimidae</taxon>
        <taxon>Panagrolaimus</taxon>
    </lineage>
</organism>
<dbReference type="WBParaSite" id="ES5_v2.g28786.t1">
    <property type="protein sequence ID" value="ES5_v2.g28786.t1"/>
    <property type="gene ID" value="ES5_v2.g28786"/>
</dbReference>
<sequence length="302" mass="34054">MRKEDEEIKELLVIIKLGTQKQAEEALTKLANFTTENKAEIIEARAIPIFIRYLDITKIGFCKIAIQAMANMSEGTNEQKHAIFVAEGILPLIHCLHSTDFFVQATAAFALANIINDNETQNLFDRKLTKIFEKFLKMINSEDNDAKSESAILRLNIFIQVLPMLNKLLNCNFVGSSLLNFINDKKYKNDEIQNCELRDAIFSSGTLQYFIQYLHSNDDELCKMGVKALEFAASGTIEQKQEILNANVVSILVNHLLTLDKEKCFEALKVLSKIVNGTNEQKQVVADAEACPLFVVLLNSPF</sequence>
<proteinExistence type="predicted"/>
<evidence type="ECO:0000313" key="2">
    <source>
        <dbReference type="WBParaSite" id="ES5_v2.g28786.t1"/>
    </source>
</evidence>